<dbReference type="InterPro" id="IPR036390">
    <property type="entry name" value="WH_DNA-bd_sf"/>
</dbReference>
<dbReference type="PANTHER" id="PTHR12585">
    <property type="entry name" value="SCC1 / RAD21 FAMILY MEMBER"/>
    <property type="match status" value="1"/>
</dbReference>
<keyword evidence="3" id="KW-0539">Nucleus</keyword>
<protein>
    <recommendedName>
        <fullName evidence="9">Rad21/Rec8-like protein N-terminal domain-containing protein</fullName>
    </recommendedName>
</protein>
<comment type="similarity">
    <text evidence="2">Belongs to the rad21 family.</text>
</comment>
<dbReference type="EMBL" id="JARPOI010000014">
    <property type="protein sequence ID" value="KAJ9158724.1"/>
    <property type="molecule type" value="Genomic_DNA"/>
</dbReference>
<feature type="region of interest" description="Disordered" evidence="4">
    <location>
        <begin position="167"/>
        <end position="229"/>
    </location>
</feature>
<dbReference type="Proteomes" id="UP001174677">
    <property type="component" value="Chromosome 14"/>
</dbReference>
<keyword evidence="8" id="KW-1185">Reference proteome</keyword>
<feature type="region of interest" description="Disordered" evidence="4">
    <location>
        <begin position="370"/>
        <end position="392"/>
    </location>
</feature>
<name>A0ABQ9L1Z5_HEVBR</name>
<feature type="compositionally biased region" description="Polar residues" evidence="4">
    <location>
        <begin position="522"/>
        <end position="533"/>
    </location>
</feature>
<evidence type="ECO:0000259" key="5">
    <source>
        <dbReference type="Pfam" id="PF04824"/>
    </source>
</evidence>
<reference evidence="7" key="1">
    <citation type="journal article" date="2023" name="Plant Biotechnol. J.">
        <title>Chromosome-level wild Hevea brasiliensis genome provides new tools for genomic-assisted breeding and valuable loci to elevate rubber yield.</title>
        <authorList>
            <person name="Cheng H."/>
            <person name="Song X."/>
            <person name="Hu Y."/>
            <person name="Wu T."/>
            <person name="Yang Q."/>
            <person name="An Z."/>
            <person name="Feng S."/>
            <person name="Deng Z."/>
            <person name="Wu W."/>
            <person name="Zeng X."/>
            <person name="Tu M."/>
            <person name="Wang X."/>
            <person name="Huang H."/>
        </authorList>
    </citation>
    <scope>NUCLEOTIDE SEQUENCE</scope>
    <source>
        <strain evidence="7">MT/VB/25A 57/8</strain>
    </source>
</reference>
<comment type="caution">
    <text evidence="7">The sequence shown here is derived from an EMBL/GenBank/DDBJ whole genome shotgun (WGS) entry which is preliminary data.</text>
</comment>
<dbReference type="Gene3D" id="1.10.10.580">
    <property type="entry name" value="Structural maintenance of chromosome 1. Chain E"/>
    <property type="match status" value="1"/>
</dbReference>
<dbReference type="Pfam" id="PF04824">
    <property type="entry name" value="Rad21_Rec8"/>
    <property type="match status" value="1"/>
</dbReference>
<dbReference type="InterPro" id="IPR006909">
    <property type="entry name" value="Rad21/Rec8_C_eu"/>
</dbReference>
<feature type="domain" description="Rad21/Rec8-like protein C-terminal eukaryotic" evidence="5">
    <location>
        <begin position="709"/>
        <end position="758"/>
    </location>
</feature>
<feature type="region of interest" description="Disordered" evidence="4">
    <location>
        <begin position="568"/>
        <end position="630"/>
    </location>
</feature>
<evidence type="ECO:0000256" key="4">
    <source>
        <dbReference type="SAM" id="MobiDB-lite"/>
    </source>
</evidence>
<comment type="subcellular location">
    <subcellularLocation>
        <location evidence="1">Nucleus</location>
    </subcellularLocation>
</comment>
<feature type="domain" description="Rad21/Rec8-like protein N-terminal" evidence="6">
    <location>
        <begin position="1"/>
        <end position="102"/>
    </location>
</feature>
<dbReference type="CDD" id="cd21793">
    <property type="entry name" value="Rad21_Rec8_M_AtSYN1-like"/>
    <property type="match status" value="1"/>
</dbReference>
<gene>
    <name evidence="7" type="ORF">P3X46_024284</name>
</gene>
<evidence type="ECO:0000313" key="7">
    <source>
        <dbReference type="EMBL" id="KAJ9158724.1"/>
    </source>
</evidence>
<evidence type="ECO:0000313" key="8">
    <source>
        <dbReference type="Proteomes" id="UP001174677"/>
    </source>
</evidence>
<proteinExistence type="inferred from homology"/>
<evidence type="ECO:0000256" key="1">
    <source>
        <dbReference type="ARBA" id="ARBA00004123"/>
    </source>
</evidence>
<organism evidence="7 8">
    <name type="scientific">Hevea brasiliensis</name>
    <name type="common">Para rubber tree</name>
    <name type="synonym">Siphonia brasiliensis</name>
    <dbReference type="NCBI Taxonomy" id="3981"/>
    <lineage>
        <taxon>Eukaryota</taxon>
        <taxon>Viridiplantae</taxon>
        <taxon>Streptophyta</taxon>
        <taxon>Embryophyta</taxon>
        <taxon>Tracheophyta</taxon>
        <taxon>Spermatophyta</taxon>
        <taxon>Magnoliopsida</taxon>
        <taxon>eudicotyledons</taxon>
        <taxon>Gunneridae</taxon>
        <taxon>Pentapetalae</taxon>
        <taxon>rosids</taxon>
        <taxon>fabids</taxon>
        <taxon>Malpighiales</taxon>
        <taxon>Euphorbiaceae</taxon>
        <taxon>Crotonoideae</taxon>
        <taxon>Micrandreae</taxon>
        <taxon>Hevea</taxon>
    </lineage>
</organism>
<dbReference type="InterPro" id="IPR023093">
    <property type="entry name" value="ScpA-like_C"/>
</dbReference>
<evidence type="ECO:0000256" key="3">
    <source>
        <dbReference type="ARBA" id="ARBA00023242"/>
    </source>
</evidence>
<sequence length="764" mass="84272">MFYSQTFLAKKGPLGTVWCAAHLQHRLKKSHYTSTDISSTVDRIMFPEVPIALRMSGHLLLGVVRIYSKKVDYLYHDCNVILIGLSKAFTSTEVNLPENATTAKFESVTLPQTFDLDALDVDLDIYPDGSPDNHVRSQEEITLQDQIPTGRDPYVVVNFDEDIMMDTLPPEQDIDSGVRPMDKDDMGSPHASPINQMQVPTETVDLQDPGPSNHTEEPMDTVDIPQPGLSNQTELQTETLDFQAPGPSNQTELQTDTLDTQDRGLSNQTEVLNSVLNDGNSPPEIEVMRDPGFSSENLPAMFPGYQNDASEPKKSLGQGLDQKEIPSPFKEDALLSGGRSSPFLQCPEPFNSAASQEAPEVFDTRIPFGNTSPELALRSTPPVQQPRPRPRKRKHFFDEATVLTNKFMKKALENSSDISRKRREIPSTALAIWKLNNTLRKEQVFYEPSLTGSSADICNLLNKDFISTKPHLNLEREASPDPRIATSPAPPTEVIPESRDATSPASATEVIPEPWNATSAPATEHIQGSTVAQSPAPEAEPDPEIECLRHHEGHDANTMLPELLPSQARDMTSPGRFVSSPFRRDDFTPSSARSLESEKFPWAGTSTGTKTSPTPDVAASTGTYTTELETPRTFLEEQFDMGHTGLSDIPESFNTAETEDLHFLEADNSPAGSQGTQGQYSLSVRTRAVAQYLKGFSPTTPVSEDYSGDLSLNKILQGKTRKLCARMFFETLVLKSYGLIDVRQDQPFGDIGLKLTSTFSKVQI</sequence>
<feature type="region of interest" description="Disordered" evidence="4">
    <location>
        <begin position="522"/>
        <end position="542"/>
    </location>
</feature>
<dbReference type="Pfam" id="PF04825">
    <property type="entry name" value="Rad21_Rec8_N"/>
    <property type="match status" value="1"/>
</dbReference>
<evidence type="ECO:0000259" key="6">
    <source>
        <dbReference type="Pfam" id="PF04825"/>
    </source>
</evidence>
<feature type="region of interest" description="Disordered" evidence="4">
    <location>
        <begin position="474"/>
        <end position="508"/>
    </location>
</feature>
<feature type="compositionally biased region" description="Low complexity" evidence="4">
    <location>
        <begin position="604"/>
        <end position="615"/>
    </location>
</feature>
<dbReference type="PANTHER" id="PTHR12585:SF55">
    <property type="entry name" value="SISTER CHROMATID COHESION 1 PROTEIN 3"/>
    <property type="match status" value="1"/>
</dbReference>
<dbReference type="InterPro" id="IPR006910">
    <property type="entry name" value="Rad21_Rec8_N"/>
</dbReference>
<evidence type="ECO:0008006" key="9">
    <source>
        <dbReference type="Google" id="ProtNLM"/>
    </source>
</evidence>
<dbReference type="InterPro" id="IPR039781">
    <property type="entry name" value="Rad21/Rec8-like"/>
</dbReference>
<dbReference type="SUPFAM" id="SSF46785">
    <property type="entry name" value="Winged helix' DNA-binding domain"/>
    <property type="match status" value="1"/>
</dbReference>
<accession>A0ABQ9L1Z5</accession>
<evidence type="ECO:0000256" key="2">
    <source>
        <dbReference type="ARBA" id="ARBA00009870"/>
    </source>
</evidence>